<dbReference type="PROSITE" id="PS50225">
    <property type="entry name" value="SOCS"/>
    <property type="match status" value="1"/>
</dbReference>
<keyword evidence="2 3" id="KW-0040">ANK repeat</keyword>
<reference evidence="5 6" key="1">
    <citation type="journal article" date="2015" name="Genome Biol. Evol.">
        <title>The genome of winter moth (Operophtera brumata) provides a genomic perspective on sexual dimorphism and phenology.</title>
        <authorList>
            <person name="Derks M.F."/>
            <person name="Smit S."/>
            <person name="Salis L."/>
            <person name="Schijlen E."/>
            <person name="Bossers A."/>
            <person name="Mateman C."/>
            <person name="Pijl A.S."/>
            <person name="de Ridder D."/>
            <person name="Groenen M.A."/>
            <person name="Visser M.E."/>
            <person name="Megens H.J."/>
        </authorList>
    </citation>
    <scope>NUCLEOTIDE SEQUENCE [LARGE SCALE GENOMIC DNA]</scope>
    <source>
        <strain evidence="5">WM2013NL</strain>
        <tissue evidence="5">Head and thorax</tissue>
    </source>
</reference>
<evidence type="ECO:0000256" key="1">
    <source>
        <dbReference type="ARBA" id="ARBA00022737"/>
    </source>
</evidence>
<name>A0A0L7LBM1_OPEBR</name>
<dbReference type="SUPFAM" id="SSF48403">
    <property type="entry name" value="Ankyrin repeat"/>
    <property type="match status" value="1"/>
</dbReference>
<dbReference type="Pfam" id="PF12796">
    <property type="entry name" value="Ank_2"/>
    <property type="match status" value="2"/>
</dbReference>
<dbReference type="Proteomes" id="UP000037510">
    <property type="component" value="Unassembled WGS sequence"/>
</dbReference>
<feature type="repeat" description="ANK" evidence="3">
    <location>
        <begin position="143"/>
        <end position="175"/>
    </location>
</feature>
<evidence type="ECO:0000313" key="5">
    <source>
        <dbReference type="EMBL" id="KOB72790.1"/>
    </source>
</evidence>
<organism evidence="5 6">
    <name type="scientific">Operophtera brumata</name>
    <name type="common">Winter moth</name>
    <name type="synonym">Phalaena brumata</name>
    <dbReference type="NCBI Taxonomy" id="104452"/>
    <lineage>
        <taxon>Eukaryota</taxon>
        <taxon>Metazoa</taxon>
        <taxon>Ecdysozoa</taxon>
        <taxon>Arthropoda</taxon>
        <taxon>Hexapoda</taxon>
        <taxon>Insecta</taxon>
        <taxon>Pterygota</taxon>
        <taxon>Neoptera</taxon>
        <taxon>Endopterygota</taxon>
        <taxon>Lepidoptera</taxon>
        <taxon>Glossata</taxon>
        <taxon>Ditrysia</taxon>
        <taxon>Geometroidea</taxon>
        <taxon>Geometridae</taxon>
        <taxon>Larentiinae</taxon>
        <taxon>Operophtera</taxon>
    </lineage>
</organism>
<dbReference type="AlphaFoldDB" id="A0A0L7LBM1"/>
<dbReference type="Pfam" id="PF07525">
    <property type="entry name" value="SOCS_box"/>
    <property type="match status" value="1"/>
</dbReference>
<comment type="caution">
    <text evidence="5">The sequence shown here is derived from an EMBL/GenBank/DDBJ whole genome shotgun (WGS) entry which is preliminary data.</text>
</comment>
<keyword evidence="6" id="KW-1185">Reference proteome</keyword>
<keyword evidence="1" id="KW-0677">Repeat</keyword>
<dbReference type="SMART" id="SM00969">
    <property type="entry name" value="SOCS_box"/>
    <property type="match status" value="1"/>
</dbReference>
<protein>
    <submittedName>
        <fullName evidence="5">Ankyrin repeat and SOCS box protein 3</fullName>
    </submittedName>
</protein>
<gene>
    <name evidence="5" type="ORF">OBRU01_11791</name>
</gene>
<dbReference type="PANTHER" id="PTHR24126">
    <property type="entry name" value="ANKYRIN REPEAT, PH AND SEC7 DOMAIN CONTAINING PROTEIN SECG-RELATED"/>
    <property type="match status" value="1"/>
</dbReference>
<dbReference type="InterPro" id="IPR036770">
    <property type="entry name" value="Ankyrin_rpt-contain_sf"/>
</dbReference>
<accession>A0A0L7LBM1</accession>
<dbReference type="InterPro" id="IPR001496">
    <property type="entry name" value="SOCS_box"/>
</dbReference>
<feature type="repeat" description="ANK" evidence="3">
    <location>
        <begin position="209"/>
        <end position="241"/>
    </location>
</feature>
<feature type="domain" description="SOCS box" evidence="4">
    <location>
        <begin position="379"/>
        <end position="432"/>
    </location>
</feature>
<dbReference type="STRING" id="104452.A0A0L7LBM1"/>
<evidence type="ECO:0000256" key="3">
    <source>
        <dbReference type="PROSITE-ProRule" id="PRU00023"/>
    </source>
</evidence>
<dbReference type="EMBL" id="JTDY01001819">
    <property type="protein sequence ID" value="KOB72790.1"/>
    <property type="molecule type" value="Genomic_DNA"/>
</dbReference>
<dbReference type="PROSITE" id="PS50297">
    <property type="entry name" value="ANK_REP_REGION"/>
    <property type="match status" value="3"/>
</dbReference>
<dbReference type="PRINTS" id="PR01415">
    <property type="entry name" value="ANKYRIN"/>
</dbReference>
<dbReference type="SMART" id="SM00248">
    <property type="entry name" value="ANK"/>
    <property type="match status" value="8"/>
</dbReference>
<evidence type="ECO:0000313" key="6">
    <source>
        <dbReference type="Proteomes" id="UP000037510"/>
    </source>
</evidence>
<feature type="repeat" description="ANK" evidence="3">
    <location>
        <begin position="110"/>
        <end position="142"/>
    </location>
</feature>
<proteinExistence type="predicted"/>
<dbReference type="Pfam" id="PF00023">
    <property type="entry name" value="Ank"/>
    <property type="match status" value="1"/>
</dbReference>
<sequence length="432" mass="48439">MDFSSHNPTTSNSLNLAARNNDVSNVRRLLKKINPNCVDNRGWTCLHEAANSDSYECLALILEHPDCRPLSKTHEGHTALYLACRNRCSLKTITVILETVGGIANCSSTEGVTPLHVVSKQGRVELIKLLLKYGAIIDVKDFDGDTPLHEACLAQQPEAVKVLLCAGANPRIQNDQLFTPFHIACAGTSLDSAANLIHYSVDVNQRTVTGETPLMISLRSNNEYMIYLLLENGADPNLKNIDDKLALDIAIDIGFSSVFRKLLSVTNNNVINANIVCRACKPHYFAFDILKALLTSDIGPKFFMFTEPCPESLAETIDDLKPLYLTHAPLNAYLNICEYIYKISQEIFKEYFNLFLMRGVQNQLLHKIDSNCEITVAEYRACFVPPLKHLSRLKVRDIIKTKDGVVKTTQQFLEILNNLPVPQIIKEYLRFL</sequence>
<evidence type="ECO:0000256" key="2">
    <source>
        <dbReference type="ARBA" id="ARBA00023043"/>
    </source>
</evidence>
<dbReference type="Gene3D" id="1.25.40.20">
    <property type="entry name" value="Ankyrin repeat-containing domain"/>
    <property type="match status" value="3"/>
</dbReference>
<dbReference type="InterPro" id="IPR002110">
    <property type="entry name" value="Ankyrin_rpt"/>
</dbReference>
<dbReference type="PROSITE" id="PS50088">
    <property type="entry name" value="ANK_REPEAT"/>
    <property type="match status" value="3"/>
</dbReference>
<evidence type="ECO:0000259" key="4">
    <source>
        <dbReference type="PROSITE" id="PS50225"/>
    </source>
</evidence>